<comment type="caution">
    <text evidence="7">The sequence shown here is derived from an EMBL/GenBank/DDBJ whole genome shotgun (WGS) entry which is preliminary data.</text>
</comment>
<evidence type="ECO:0000256" key="4">
    <source>
        <dbReference type="RuleBase" id="RU003744"/>
    </source>
</evidence>
<feature type="domain" description="Solute-binding protein family 3/N-terminal" evidence="5">
    <location>
        <begin position="41"/>
        <end position="264"/>
    </location>
</feature>
<sequence length="268" mass="30319">MKKRLLTILAIFFALSILLMGCDKNHSKEDKSLEEIKKRGEFIVGLDDTFAPMGFRDEKGEIVGLDIDLAKEVASRMGVKVVFKPVDWNGIIGSLNNGDVDVIWNGLSITEKRKEQIGFTKEYLFDGQIIMVNKDSSIKNKKDLEGKVIGIQMGSTSEDAIKTEPEVMKTFKEIKRYANYAEALMDLSIGRVEAVVIDEIVGRYYMTKKQDAFKVLDENFGTQPFGVGVRKTDEAFREEIDRIIDEMKKDGTTEKISKKWLGKDLIAK</sequence>
<gene>
    <name evidence="7" type="ORF">KQI86_18795</name>
</gene>
<dbReference type="InterPro" id="IPR001638">
    <property type="entry name" value="Solute-binding_3/MltF_N"/>
</dbReference>
<dbReference type="Proteomes" id="UP000726170">
    <property type="component" value="Unassembled WGS sequence"/>
</dbReference>
<reference evidence="7 8" key="1">
    <citation type="submission" date="2021-06" db="EMBL/GenBank/DDBJ databases">
        <authorList>
            <person name="Sun Q."/>
            <person name="Li D."/>
        </authorList>
    </citation>
    <scope>NUCLEOTIDE SEQUENCE [LARGE SCALE GENOMIC DNA]</scope>
    <source>
        <strain evidence="7 8">MSJ-11</strain>
    </source>
</reference>
<keyword evidence="3" id="KW-0732">Signal</keyword>
<name>A0ABS6EM97_9CLOT</name>
<dbReference type="InterPro" id="IPR001320">
    <property type="entry name" value="Iontro_rcpt_C"/>
</dbReference>
<evidence type="ECO:0000259" key="6">
    <source>
        <dbReference type="SMART" id="SM00079"/>
    </source>
</evidence>
<organism evidence="7 8">
    <name type="scientific">Clostridium mobile</name>
    <dbReference type="NCBI Taxonomy" id="2841512"/>
    <lineage>
        <taxon>Bacteria</taxon>
        <taxon>Bacillati</taxon>
        <taxon>Bacillota</taxon>
        <taxon>Clostridia</taxon>
        <taxon>Eubacteriales</taxon>
        <taxon>Clostridiaceae</taxon>
        <taxon>Clostridium</taxon>
    </lineage>
</organism>
<dbReference type="PROSITE" id="PS01039">
    <property type="entry name" value="SBP_BACTERIAL_3"/>
    <property type="match status" value="1"/>
</dbReference>
<proteinExistence type="inferred from homology"/>
<evidence type="ECO:0000313" key="7">
    <source>
        <dbReference type="EMBL" id="MBU5486362.1"/>
    </source>
</evidence>
<evidence type="ECO:0000256" key="2">
    <source>
        <dbReference type="ARBA" id="ARBA00010333"/>
    </source>
</evidence>
<evidence type="ECO:0000256" key="1">
    <source>
        <dbReference type="ARBA" id="ARBA00004196"/>
    </source>
</evidence>
<protein>
    <submittedName>
        <fullName evidence="7">Amino acid ABC transporter substrate-binding protein</fullName>
    </submittedName>
</protein>
<feature type="domain" description="Ionotropic glutamate receptor C-terminal" evidence="6">
    <location>
        <begin position="41"/>
        <end position="263"/>
    </location>
</feature>
<comment type="similarity">
    <text evidence="2 4">Belongs to the bacterial solute-binding protein 3 family.</text>
</comment>
<evidence type="ECO:0000256" key="3">
    <source>
        <dbReference type="ARBA" id="ARBA00022729"/>
    </source>
</evidence>
<dbReference type="RefSeq" id="WP_216440964.1">
    <property type="nucleotide sequence ID" value="NZ_JAHLQF010000005.1"/>
</dbReference>
<comment type="subcellular location">
    <subcellularLocation>
        <location evidence="1">Cell envelope</location>
    </subcellularLocation>
</comment>
<dbReference type="SMART" id="SM00062">
    <property type="entry name" value="PBPb"/>
    <property type="match status" value="1"/>
</dbReference>
<dbReference type="SMART" id="SM00079">
    <property type="entry name" value="PBPe"/>
    <property type="match status" value="1"/>
</dbReference>
<evidence type="ECO:0000313" key="8">
    <source>
        <dbReference type="Proteomes" id="UP000726170"/>
    </source>
</evidence>
<evidence type="ECO:0000259" key="5">
    <source>
        <dbReference type="SMART" id="SM00062"/>
    </source>
</evidence>
<dbReference type="CDD" id="cd00996">
    <property type="entry name" value="PBP2_AatB_like"/>
    <property type="match status" value="1"/>
</dbReference>
<dbReference type="EMBL" id="JAHLQF010000005">
    <property type="protein sequence ID" value="MBU5486362.1"/>
    <property type="molecule type" value="Genomic_DNA"/>
</dbReference>
<accession>A0ABS6EM97</accession>
<keyword evidence="8" id="KW-1185">Reference proteome</keyword>
<dbReference type="PANTHER" id="PTHR35936:SF34">
    <property type="entry name" value="ABC TRANSPORTER EXTRACELLULAR-BINDING PROTEIN YCKB-RELATED"/>
    <property type="match status" value="1"/>
</dbReference>
<dbReference type="Pfam" id="PF00497">
    <property type="entry name" value="SBP_bac_3"/>
    <property type="match status" value="1"/>
</dbReference>
<dbReference type="InterPro" id="IPR018313">
    <property type="entry name" value="SBP_3_CS"/>
</dbReference>
<dbReference type="PROSITE" id="PS51257">
    <property type="entry name" value="PROKAR_LIPOPROTEIN"/>
    <property type="match status" value="1"/>
</dbReference>
<dbReference type="PANTHER" id="PTHR35936">
    <property type="entry name" value="MEMBRANE-BOUND LYTIC MUREIN TRANSGLYCOSYLASE F"/>
    <property type="match status" value="1"/>
</dbReference>